<dbReference type="GO" id="GO:0061630">
    <property type="term" value="F:ubiquitin protein ligase activity"/>
    <property type="evidence" value="ECO:0007669"/>
    <property type="project" value="EnsemblFungi"/>
</dbReference>
<name>A0A1B7SGZ2_9ASCO</name>
<sequence>MKFAKLLHQILQEDGVPPEWVEKAIQYKALKKRINRVVEELENVGLKRENMSYTYEIEQIQHQLRPQLTTDVSREMEQLVISKLNEMDYSFSVVRKERDGSVLTVTLHQDTLFFQTLYEELEELNRFGDEQEHELVDTVENLAAVIGKVGSPNRRKNDMYVWREIFQMYIESEVFFGTRERCSGRVDVAVSRKRMSDFIDRVNETNILKRLRQRNSLGAFATFKEMNMLIIKVANYQAINSMAVQKILKKFDKQTTLNSLKLFPDLLKKSSEANILNSTVCKDVCAIIGERLLNIVPQLDDYTCPICCSVAFKPIRLDCGHLFCVRCLVKLQRKEEDKCPLCRQEVVLHADERNLDLAQMAYLKLYFPQEVKQKQRENEKEIFKEQYGHIVDPDKPTCTIV</sequence>
<dbReference type="PANTHER" id="PTHR23327">
    <property type="entry name" value="RING FINGER PROTEIN 127"/>
    <property type="match status" value="1"/>
</dbReference>
<dbReference type="InterPro" id="IPR001841">
    <property type="entry name" value="Znf_RING"/>
</dbReference>
<protein>
    <submittedName>
        <fullName evidence="1">Uncharacterized protein</fullName>
    </submittedName>
</protein>
<dbReference type="InterPro" id="IPR004331">
    <property type="entry name" value="SPX_dom"/>
</dbReference>
<dbReference type="GO" id="GO:2000185">
    <property type="term" value="P:regulation of phosphate transmembrane transport"/>
    <property type="evidence" value="ECO:0007669"/>
    <property type="project" value="EnsemblFungi"/>
</dbReference>
<dbReference type="SUPFAM" id="SSF57850">
    <property type="entry name" value="RING/U-box"/>
    <property type="match status" value="1"/>
</dbReference>
<dbReference type="PROSITE" id="PS51382">
    <property type="entry name" value="SPX"/>
    <property type="match status" value="1"/>
</dbReference>
<dbReference type="SMART" id="SM00184">
    <property type="entry name" value="RING"/>
    <property type="match status" value="1"/>
</dbReference>
<organism evidence="1 2">
    <name type="scientific">Ogataea polymorpha</name>
    <dbReference type="NCBI Taxonomy" id="460523"/>
    <lineage>
        <taxon>Eukaryota</taxon>
        <taxon>Fungi</taxon>
        <taxon>Dikarya</taxon>
        <taxon>Ascomycota</taxon>
        <taxon>Saccharomycotina</taxon>
        <taxon>Pichiomycetes</taxon>
        <taxon>Pichiales</taxon>
        <taxon>Pichiaceae</taxon>
        <taxon>Ogataea</taxon>
    </lineage>
</organism>
<reference evidence="1" key="1">
    <citation type="journal article" date="2021" name="Open Biol.">
        <title>Shared evolutionary footprints suggest mitochondrial oxidative damage underlies multiple complex I losses in fungi.</title>
        <authorList>
            <person name="Schikora-Tamarit M.A."/>
            <person name="Marcet-Houben M."/>
            <person name="Nosek J."/>
            <person name="Gabaldon T."/>
        </authorList>
    </citation>
    <scope>NUCLEOTIDE SEQUENCE</scope>
    <source>
        <strain evidence="1">NCAIM Y.01608</strain>
    </source>
</reference>
<comment type="caution">
    <text evidence="1">The sequence shown here is derived from an EMBL/GenBank/DDBJ whole genome shotgun (WGS) entry which is preliminary data.</text>
</comment>
<dbReference type="InterPro" id="IPR013083">
    <property type="entry name" value="Znf_RING/FYVE/PHD"/>
</dbReference>
<dbReference type="InterPro" id="IPR017907">
    <property type="entry name" value="Znf_RING_CS"/>
</dbReference>
<dbReference type="PROSITE" id="PS00518">
    <property type="entry name" value="ZF_RING_1"/>
    <property type="match status" value="1"/>
</dbReference>
<dbReference type="Proteomes" id="UP000788993">
    <property type="component" value="Unassembled WGS sequence"/>
</dbReference>
<reference evidence="1" key="2">
    <citation type="submission" date="2021-01" db="EMBL/GenBank/DDBJ databases">
        <authorList>
            <person name="Schikora-Tamarit M.A."/>
        </authorList>
    </citation>
    <scope>NUCLEOTIDE SEQUENCE</scope>
    <source>
        <strain evidence="1">NCAIM Y.01608</strain>
    </source>
</reference>
<dbReference type="PANTHER" id="PTHR23327:SF51">
    <property type="entry name" value="TRANSCRIPTIONAL REGULATOR OF YEAST FORM ADHERENCE 3"/>
    <property type="match status" value="1"/>
</dbReference>
<keyword evidence="2" id="KW-1185">Reference proteome</keyword>
<dbReference type="Gene3D" id="3.30.40.10">
    <property type="entry name" value="Zinc/RING finger domain, C3HC4 (zinc finger)"/>
    <property type="match status" value="1"/>
</dbReference>
<dbReference type="GO" id="GO:0005829">
    <property type="term" value="C:cytosol"/>
    <property type="evidence" value="ECO:0007669"/>
    <property type="project" value="EnsemblFungi"/>
</dbReference>
<dbReference type="RefSeq" id="XP_018210702.1">
    <property type="nucleotide sequence ID" value="XM_018354513.1"/>
</dbReference>
<gene>
    <name evidence="1" type="ORF">OGATHE_002011</name>
</gene>
<dbReference type="Pfam" id="PF13920">
    <property type="entry name" value="zf-C3HC4_3"/>
    <property type="match status" value="1"/>
</dbReference>
<dbReference type="PROSITE" id="PS50089">
    <property type="entry name" value="ZF_RING_2"/>
    <property type="match status" value="1"/>
</dbReference>
<proteinExistence type="predicted"/>
<dbReference type="AlphaFoldDB" id="A0A1B7SGZ2"/>
<dbReference type="GO" id="GO:1904352">
    <property type="term" value="P:positive regulation of protein catabolic process in the vacuole"/>
    <property type="evidence" value="ECO:0007669"/>
    <property type="project" value="EnsemblFungi"/>
</dbReference>
<evidence type="ECO:0000313" key="2">
    <source>
        <dbReference type="Proteomes" id="UP000788993"/>
    </source>
</evidence>
<dbReference type="EMBL" id="JAEUBD010000526">
    <property type="protein sequence ID" value="KAH3674031.1"/>
    <property type="molecule type" value="Genomic_DNA"/>
</dbReference>
<evidence type="ECO:0000313" key="1">
    <source>
        <dbReference type="EMBL" id="KAH3674031.1"/>
    </source>
</evidence>
<accession>A0A1B7SGZ2</accession>
<dbReference type="Pfam" id="PF03105">
    <property type="entry name" value="SPX"/>
    <property type="match status" value="1"/>
</dbReference>